<dbReference type="InterPro" id="IPR012373">
    <property type="entry name" value="Ferrdict_sens_TM"/>
</dbReference>
<feature type="domain" description="FecR N-terminal" evidence="3">
    <location>
        <begin position="20"/>
        <end position="57"/>
    </location>
</feature>
<reference evidence="4 5" key="1">
    <citation type="submission" date="2020-03" db="EMBL/GenBank/DDBJ databases">
        <title>Genomic Encyclopedia of Type Strains, Phase IV (KMG-IV): sequencing the most valuable type-strain genomes for metagenomic binning, comparative biology and taxonomic classification.</title>
        <authorList>
            <person name="Goeker M."/>
        </authorList>
    </citation>
    <scope>NUCLEOTIDE SEQUENCE [LARGE SCALE GENOMIC DNA]</scope>
    <source>
        <strain evidence="4 5">DSM 18888</strain>
    </source>
</reference>
<dbReference type="Gene3D" id="3.55.50.30">
    <property type="match status" value="1"/>
</dbReference>
<keyword evidence="1" id="KW-0472">Membrane</keyword>
<evidence type="ECO:0000259" key="3">
    <source>
        <dbReference type="Pfam" id="PF16220"/>
    </source>
</evidence>
<dbReference type="RefSeq" id="WP_157097685.1">
    <property type="nucleotide sequence ID" value="NZ_AP027269.1"/>
</dbReference>
<name>A0ABX0WXH8_9PROT</name>
<keyword evidence="5" id="KW-1185">Reference proteome</keyword>
<dbReference type="PIRSF" id="PIRSF018266">
    <property type="entry name" value="FecR"/>
    <property type="match status" value="1"/>
</dbReference>
<protein>
    <submittedName>
        <fullName evidence="4">Transmembrane sensor</fullName>
    </submittedName>
</protein>
<evidence type="ECO:0000259" key="2">
    <source>
        <dbReference type="Pfam" id="PF04773"/>
    </source>
</evidence>
<dbReference type="Pfam" id="PF16220">
    <property type="entry name" value="DUF4880"/>
    <property type="match status" value="1"/>
</dbReference>
<keyword evidence="1" id="KW-1133">Transmembrane helix</keyword>
<keyword evidence="1 4" id="KW-0812">Transmembrane</keyword>
<dbReference type="Proteomes" id="UP000556869">
    <property type="component" value="Unassembled WGS sequence"/>
</dbReference>
<evidence type="ECO:0000313" key="4">
    <source>
        <dbReference type="EMBL" id="NJB74060.1"/>
    </source>
</evidence>
<sequence>MQVGNVSQMRKTQKNIDLTAANWVAKMVNGDLSAFEHEELNVWLDAAPENQQAFIEANNALAVMDDAIKSTDRTTESPSSEVVELKHLAKPPSKASLAKKRRWGYVALAASFLLAIASTRVMVGDPIVFLSADYHTAVGEVRAITLEDGSIVTLGPDSAIAVQFTDQTRNIALISGLADFQAVPMEHADKRVFTVTSPHGQVQALGTRFIVNSFDGHTNVAVLEHQVEVKPNSATSKQIAILAENQAARYNRHSISPVSTINPERALSWQKGKLIFDRVTLREVVSEFSRYQRGKIMIANETAARKLVSGVFDMTDPQAGLELISRELGVQNISITPLMTVIY</sequence>
<gene>
    <name evidence="4" type="ORF">GGR96_001132</name>
</gene>
<proteinExistence type="predicted"/>
<evidence type="ECO:0000313" key="5">
    <source>
        <dbReference type="Proteomes" id="UP000556869"/>
    </source>
</evidence>
<comment type="caution">
    <text evidence="4">The sequence shown here is derived from an EMBL/GenBank/DDBJ whole genome shotgun (WGS) entry which is preliminary data.</text>
</comment>
<dbReference type="Gene3D" id="2.60.120.1440">
    <property type="match status" value="1"/>
</dbReference>
<dbReference type="EMBL" id="JAATJD010000001">
    <property type="protein sequence ID" value="NJB74060.1"/>
    <property type="molecule type" value="Genomic_DNA"/>
</dbReference>
<dbReference type="PANTHER" id="PTHR30273:SF2">
    <property type="entry name" value="PROTEIN FECR"/>
    <property type="match status" value="1"/>
</dbReference>
<evidence type="ECO:0000256" key="1">
    <source>
        <dbReference type="SAM" id="Phobius"/>
    </source>
</evidence>
<dbReference type="InterPro" id="IPR032623">
    <property type="entry name" value="FecR_N"/>
</dbReference>
<dbReference type="Pfam" id="PF04773">
    <property type="entry name" value="FecR"/>
    <property type="match status" value="1"/>
</dbReference>
<accession>A0ABX0WXH8</accession>
<feature type="transmembrane region" description="Helical" evidence="1">
    <location>
        <begin position="103"/>
        <end position="123"/>
    </location>
</feature>
<dbReference type="InterPro" id="IPR006860">
    <property type="entry name" value="FecR"/>
</dbReference>
<feature type="domain" description="FecR protein" evidence="2">
    <location>
        <begin position="133"/>
        <end position="228"/>
    </location>
</feature>
<organism evidence="4 5">
    <name type="scientific">Thalassospira tepidiphila</name>
    <dbReference type="NCBI Taxonomy" id="393657"/>
    <lineage>
        <taxon>Bacteria</taxon>
        <taxon>Pseudomonadati</taxon>
        <taxon>Pseudomonadota</taxon>
        <taxon>Alphaproteobacteria</taxon>
        <taxon>Rhodospirillales</taxon>
        <taxon>Thalassospiraceae</taxon>
        <taxon>Thalassospira</taxon>
    </lineage>
</organism>
<dbReference type="PANTHER" id="PTHR30273">
    <property type="entry name" value="PERIPLASMIC SIGNAL SENSOR AND SIGMA FACTOR ACTIVATOR FECR-RELATED"/>
    <property type="match status" value="1"/>
</dbReference>